<feature type="transmembrane region" description="Helical" evidence="9">
    <location>
        <begin position="104"/>
        <end position="126"/>
    </location>
</feature>
<keyword evidence="3" id="KW-1003">Cell membrane</keyword>
<evidence type="ECO:0000256" key="10">
    <source>
        <dbReference type="SAM" id="MobiDB-lite"/>
    </source>
</evidence>
<dbReference type="GO" id="GO:0034220">
    <property type="term" value="P:monoatomic ion transmembrane transport"/>
    <property type="evidence" value="ECO:0007669"/>
    <property type="project" value="UniProtKB-KW"/>
</dbReference>
<dbReference type="Pfam" id="PF00876">
    <property type="entry name" value="Innexin"/>
    <property type="match status" value="1"/>
</dbReference>
<dbReference type="AlphaFoldDB" id="A0A815QYY2"/>
<keyword evidence="7 9" id="KW-0472">Membrane</keyword>
<reference evidence="11" key="1">
    <citation type="submission" date="2021-02" db="EMBL/GenBank/DDBJ databases">
        <authorList>
            <person name="Nowell W R."/>
        </authorList>
    </citation>
    <scope>NUCLEOTIDE SEQUENCE</scope>
</reference>
<evidence type="ECO:0000256" key="4">
    <source>
        <dbReference type="ARBA" id="ARBA00022692"/>
    </source>
</evidence>
<dbReference type="Proteomes" id="UP000663828">
    <property type="component" value="Unassembled WGS sequence"/>
</dbReference>
<evidence type="ECO:0000256" key="8">
    <source>
        <dbReference type="ARBA" id="ARBA00023303"/>
    </source>
</evidence>
<evidence type="ECO:0000313" key="12">
    <source>
        <dbReference type="Proteomes" id="UP000663828"/>
    </source>
</evidence>
<dbReference type="EMBL" id="CAJNOR010004022">
    <property type="protein sequence ID" value="CAF1468799.1"/>
    <property type="molecule type" value="Genomic_DNA"/>
</dbReference>
<dbReference type="PROSITE" id="PS51013">
    <property type="entry name" value="PANNEXIN"/>
    <property type="match status" value="1"/>
</dbReference>
<keyword evidence="8 9" id="KW-0407">Ion channel</keyword>
<protein>
    <recommendedName>
        <fullName evidence="9">Innexin</fullName>
    </recommendedName>
</protein>
<dbReference type="GO" id="GO:0005886">
    <property type="term" value="C:plasma membrane"/>
    <property type="evidence" value="ECO:0007669"/>
    <property type="project" value="UniProtKB-SubCell"/>
</dbReference>
<organism evidence="11 12">
    <name type="scientific">Adineta ricciae</name>
    <name type="common">Rotifer</name>
    <dbReference type="NCBI Taxonomy" id="249248"/>
    <lineage>
        <taxon>Eukaryota</taxon>
        <taxon>Metazoa</taxon>
        <taxon>Spiralia</taxon>
        <taxon>Gnathifera</taxon>
        <taxon>Rotifera</taxon>
        <taxon>Eurotatoria</taxon>
        <taxon>Bdelloidea</taxon>
        <taxon>Adinetida</taxon>
        <taxon>Adinetidae</taxon>
        <taxon>Adineta</taxon>
    </lineage>
</organism>
<comment type="caution">
    <text evidence="11">The sequence shown here is derived from an EMBL/GenBank/DDBJ whole genome shotgun (WGS) entry which is preliminary data.</text>
</comment>
<name>A0A815QYY2_ADIRI</name>
<comment type="function">
    <text evidence="9">Structural component of the gap junctions.</text>
</comment>
<keyword evidence="12" id="KW-1185">Reference proteome</keyword>
<comment type="caution">
    <text evidence="9">Lacks conserved residue(s) required for the propagation of feature annotation.</text>
</comment>
<dbReference type="InterPro" id="IPR000990">
    <property type="entry name" value="Innexin"/>
</dbReference>
<feature type="transmembrane region" description="Helical" evidence="9">
    <location>
        <begin position="300"/>
        <end position="323"/>
    </location>
</feature>
<keyword evidence="4 9" id="KW-0812">Transmembrane</keyword>
<evidence type="ECO:0000256" key="3">
    <source>
        <dbReference type="ARBA" id="ARBA00022475"/>
    </source>
</evidence>
<feature type="transmembrane region" description="Helical" evidence="9">
    <location>
        <begin position="208"/>
        <end position="231"/>
    </location>
</feature>
<evidence type="ECO:0000256" key="5">
    <source>
        <dbReference type="ARBA" id="ARBA00022989"/>
    </source>
</evidence>
<evidence type="ECO:0000256" key="6">
    <source>
        <dbReference type="ARBA" id="ARBA00023065"/>
    </source>
</evidence>
<evidence type="ECO:0000256" key="9">
    <source>
        <dbReference type="RuleBase" id="RU010713"/>
    </source>
</evidence>
<evidence type="ECO:0000313" key="11">
    <source>
        <dbReference type="EMBL" id="CAF1468799.1"/>
    </source>
</evidence>
<keyword evidence="2 9" id="KW-0813">Transport</keyword>
<evidence type="ECO:0000256" key="1">
    <source>
        <dbReference type="ARBA" id="ARBA00004651"/>
    </source>
</evidence>
<feature type="region of interest" description="Disordered" evidence="10">
    <location>
        <begin position="500"/>
        <end position="545"/>
    </location>
</feature>
<evidence type="ECO:0000256" key="7">
    <source>
        <dbReference type="ARBA" id="ARBA00023136"/>
    </source>
</evidence>
<dbReference type="PANTHER" id="PTHR11893:SF36">
    <property type="entry name" value="INNEXIN-5"/>
    <property type="match status" value="1"/>
</dbReference>
<proteinExistence type="inferred from homology"/>
<feature type="compositionally biased region" description="Polar residues" evidence="10">
    <location>
        <begin position="507"/>
        <end position="517"/>
    </location>
</feature>
<feature type="compositionally biased region" description="Basic and acidic residues" evidence="10">
    <location>
        <begin position="525"/>
        <end position="545"/>
    </location>
</feature>
<comment type="similarity">
    <text evidence="9">Belongs to the pannexin family.</text>
</comment>
<keyword evidence="5 9" id="KW-1133">Transmembrane helix</keyword>
<gene>
    <name evidence="9" type="primary">inx</name>
    <name evidence="11" type="ORF">XAT740_LOCUS37852</name>
</gene>
<keyword evidence="6 9" id="KW-0406">Ion transport</keyword>
<sequence length="545" mass="64655">MSGFILRAANDFSVVFLGTSRSDDSTGDRLSYRYTCAILITFTLIVSNREFTMKRIQCWVPAFFTGNYEDYTNNVCWVRNTYYLNDNSDVPETSHARQETSIRYYQWIPFILLFQAFFFFLPYVLWRVLCQRSGIDIRDVVEAAANYKKSTDEKQREQLMNFMVSIIDQYVDDPRRQSNNRETVWWKKCFLMFFPSSGRYMGDYLRNLFIFIKIIYVANVFGQVLLLSFLLGQPFWSLGFTVLRFIYEGRGWDYQSRYFPKVTLCDFQIREANSLSLAHTYTVMCVLPINLFNQQIFTFLWFWLVIVIILTIYDLCIWIYRLFFRREVYLESRLKVIDWEIAQKWPYKDACIDHINAAENDHLMKVQNRNESELTGDQVRVLNDGRKIHQQSRMFIVPRSYYKHKRSIFQFFNYEYLEADGHFILRIIGTNASDFVATKIIHKSYVICCEKRFRAFEVEKRERASRATLYKYLIIPKEGQLNERNQPCSDSETNLFPPLPLPRSSSINADDNLSSSDIGPAVLDPGREQHLSKRSQSKPEEIQEK</sequence>
<accession>A0A815QYY2</accession>
<dbReference type="PANTHER" id="PTHR11893">
    <property type="entry name" value="INNEXIN"/>
    <property type="match status" value="1"/>
</dbReference>
<dbReference type="PRINTS" id="PR01262">
    <property type="entry name" value="INNEXIN"/>
</dbReference>
<evidence type="ECO:0000256" key="2">
    <source>
        <dbReference type="ARBA" id="ARBA00022448"/>
    </source>
</evidence>
<comment type="subcellular location">
    <subcellularLocation>
        <location evidence="1 9">Cell membrane</location>
        <topology evidence="1 9">Multi-pass membrane protein</topology>
    </subcellularLocation>
</comment>
<dbReference type="GO" id="GO:0005921">
    <property type="term" value="C:gap junction"/>
    <property type="evidence" value="ECO:0007669"/>
    <property type="project" value="UniProtKB-UniRule"/>
</dbReference>